<dbReference type="Proteomes" id="UP000036681">
    <property type="component" value="Unplaced"/>
</dbReference>
<organism evidence="1 2">
    <name type="scientific">Ascaris lumbricoides</name>
    <name type="common">Giant roundworm</name>
    <dbReference type="NCBI Taxonomy" id="6252"/>
    <lineage>
        <taxon>Eukaryota</taxon>
        <taxon>Metazoa</taxon>
        <taxon>Ecdysozoa</taxon>
        <taxon>Nematoda</taxon>
        <taxon>Chromadorea</taxon>
        <taxon>Rhabditida</taxon>
        <taxon>Spirurina</taxon>
        <taxon>Ascaridomorpha</taxon>
        <taxon>Ascaridoidea</taxon>
        <taxon>Ascarididae</taxon>
        <taxon>Ascaris</taxon>
    </lineage>
</organism>
<sequence length="41" mass="4893">MESPLFGCIFSDLLIRIQKEELMSWPIGTNSLRWCTYRKTQ</sequence>
<evidence type="ECO:0000313" key="2">
    <source>
        <dbReference type="WBParaSite" id="ALUE_0002086701-mRNA-1"/>
    </source>
</evidence>
<accession>A0A0M3IQ39</accession>
<name>A0A0M3IQ39_ASCLU</name>
<evidence type="ECO:0000313" key="1">
    <source>
        <dbReference type="Proteomes" id="UP000036681"/>
    </source>
</evidence>
<proteinExistence type="predicted"/>
<protein>
    <submittedName>
        <fullName evidence="2">Uncharacterized protein</fullName>
    </submittedName>
</protein>
<dbReference type="AlphaFoldDB" id="A0A0M3IQ39"/>
<keyword evidence="1" id="KW-1185">Reference proteome</keyword>
<dbReference type="WBParaSite" id="ALUE_0002086701-mRNA-1">
    <property type="protein sequence ID" value="ALUE_0002086701-mRNA-1"/>
    <property type="gene ID" value="ALUE_0002086701"/>
</dbReference>
<reference evidence="2" key="1">
    <citation type="submission" date="2017-02" db="UniProtKB">
        <authorList>
            <consortium name="WormBaseParasite"/>
        </authorList>
    </citation>
    <scope>IDENTIFICATION</scope>
</reference>